<proteinExistence type="predicted"/>
<protein>
    <submittedName>
        <fullName evidence="2">Uncharacterized protein</fullName>
    </submittedName>
</protein>
<organism evidence="2 3">
    <name type="scientific">Enterovibrio norvegicus DSM 15893</name>
    <dbReference type="NCBI Taxonomy" id="1121869"/>
    <lineage>
        <taxon>Bacteria</taxon>
        <taxon>Pseudomonadati</taxon>
        <taxon>Pseudomonadota</taxon>
        <taxon>Gammaproteobacteria</taxon>
        <taxon>Vibrionales</taxon>
        <taxon>Vibrionaceae</taxon>
        <taxon>Enterovibrio</taxon>
    </lineage>
</organism>
<evidence type="ECO:0000313" key="2">
    <source>
        <dbReference type="EMBL" id="SFO83854.1"/>
    </source>
</evidence>
<dbReference type="EMBL" id="FOWR01000003">
    <property type="protein sequence ID" value="SFO83854.1"/>
    <property type="molecule type" value="Genomic_DNA"/>
</dbReference>
<keyword evidence="1" id="KW-0812">Transmembrane</keyword>
<keyword evidence="1" id="KW-1133">Transmembrane helix</keyword>
<name>A0A1I5KFL4_9GAMM</name>
<evidence type="ECO:0000256" key="1">
    <source>
        <dbReference type="SAM" id="Phobius"/>
    </source>
</evidence>
<accession>A0A1I5KFL4</accession>
<dbReference type="OrthoDB" id="5918614at2"/>
<dbReference type="GeneID" id="35872866"/>
<evidence type="ECO:0000313" key="3">
    <source>
        <dbReference type="Proteomes" id="UP000182692"/>
    </source>
</evidence>
<feature type="transmembrane region" description="Helical" evidence="1">
    <location>
        <begin position="12"/>
        <end position="31"/>
    </location>
</feature>
<dbReference type="AlphaFoldDB" id="A0A1I5KFL4"/>
<feature type="transmembrane region" description="Helical" evidence="1">
    <location>
        <begin position="43"/>
        <end position="61"/>
    </location>
</feature>
<sequence>MKKYSYSLIWRLRHLTVILVAGAVPFTLSAIKLGISPILEEPWVVIYIWALLSLITIPRIIRERVLTHSLFIDKGKVKNTRSNGVITKFDIKDISKVTIVDASESLNGFKEEEMIVELKSNSEKIIVPVNILGFNDLYEHFTNNR</sequence>
<gene>
    <name evidence="2" type="ORF">SAMN03084138_00629</name>
</gene>
<dbReference type="Proteomes" id="UP000182692">
    <property type="component" value="Unassembled WGS sequence"/>
</dbReference>
<keyword evidence="1" id="KW-0472">Membrane</keyword>
<reference evidence="2 3" key="1">
    <citation type="submission" date="2016-10" db="EMBL/GenBank/DDBJ databases">
        <authorList>
            <person name="de Groot N.N."/>
        </authorList>
    </citation>
    <scope>NUCLEOTIDE SEQUENCE [LARGE SCALE GENOMIC DNA]</scope>
    <source>
        <strain evidence="2 3">DSM 15893</strain>
    </source>
</reference>
<dbReference type="RefSeq" id="WP_017014830.1">
    <property type="nucleotide sequence ID" value="NZ_FOWR01000003.1"/>
</dbReference>